<dbReference type="Gene3D" id="3.30.420.10">
    <property type="entry name" value="Ribonuclease H-like superfamily/Ribonuclease H"/>
    <property type="match status" value="1"/>
</dbReference>
<protein>
    <recommendedName>
        <fullName evidence="13">Ribonuclease</fullName>
        <ecNumber evidence="13">3.1.26.4</ecNumber>
    </recommendedName>
</protein>
<evidence type="ECO:0000256" key="8">
    <source>
        <dbReference type="ARBA" id="ARBA00022723"/>
    </source>
</evidence>
<dbReference type="RefSeq" id="WP_219930056.1">
    <property type="nucleotide sequence ID" value="NZ_BDUD01000001.1"/>
</dbReference>
<keyword evidence="16" id="KW-1185">Reference proteome</keyword>
<evidence type="ECO:0000256" key="13">
    <source>
        <dbReference type="RuleBase" id="RU003515"/>
    </source>
</evidence>
<evidence type="ECO:0000256" key="11">
    <source>
        <dbReference type="ARBA" id="ARBA00022842"/>
    </source>
</evidence>
<evidence type="ECO:0000256" key="7">
    <source>
        <dbReference type="ARBA" id="ARBA00022722"/>
    </source>
</evidence>
<dbReference type="NCBIfam" id="TIGR00716">
    <property type="entry name" value="rnhC"/>
    <property type="match status" value="1"/>
</dbReference>
<dbReference type="Proteomes" id="UP000245124">
    <property type="component" value="Unassembled WGS sequence"/>
</dbReference>
<dbReference type="GO" id="GO:0005737">
    <property type="term" value="C:cytoplasm"/>
    <property type="evidence" value="ECO:0007669"/>
    <property type="project" value="UniProtKB-SubCell"/>
</dbReference>
<dbReference type="GO" id="GO:0004523">
    <property type="term" value="F:RNA-DNA hybrid ribonuclease activity"/>
    <property type="evidence" value="ECO:0007669"/>
    <property type="project" value="UniProtKB-UniRule"/>
</dbReference>
<evidence type="ECO:0000256" key="3">
    <source>
        <dbReference type="ARBA" id="ARBA00004065"/>
    </source>
</evidence>
<feature type="binding site" evidence="12">
    <location>
        <position position="213"/>
    </location>
    <ligand>
        <name>a divalent metal cation</name>
        <dbReference type="ChEBI" id="CHEBI:60240"/>
    </ligand>
</feature>
<keyword evidence="11" id="KW-0460">Magnesium</keyword>
<comment type="similarity">
    <text evidence="5">Belongs to the RNase HII family. RnhC subfamily.</text>
</comment>
<dbReference type="GO" id="GO:0046872">
    <property type="term" value="F:metal ion binding"/>
    <property type="evidence" value="ECO:0007669"/>
    <property type="project" value="UniProtKB-KW"/>
</dbReference>
<evidence type="ECO:0000256" key="2">
    <source>
        <dbReference type="ARBA" id="ARBA00001946"/>
    </source>
</evidence>
<dbReference type="GO" id="GO:0043137">
    <property type="term" value="P:DNA replication, removal of RNA primer"/>
    <property type="evidence" value="ECO:0007669"/>
    <property type="project" value="TreeGrafter"/>
</dbReference>
<gene>
    <name evidence="15" type="ORF">NIES4072_45130</name>
</gene>
<dbReference type="InterPro" id="IPR036397">
    <property type="entry name" value="RNaseH_sf"/>
</dbReference>
<comment type="subcellular location">
    <subcellularLocation>
        <location evidence="4">Cytoplasm</location>
    </subcellularLocation>
</comment>
<evidence type="ECO:0000256" key="1">
    <source>
        <dbReference type="ARBA" id="ARBA00000077"/>
    </source>
</evidence>
<evidence type="ECO:0000313" key="16">
    <source>
        <dbReference type="Proteomes" id="UP000245124"/>
    </source>
</evidence>
<dbReference type="InterPro" id="IPR012337">
    <property type="entry name" value="RNaseH-like_sf"/>
</dbReference>
<dbReference type="SUPFAM" id="SSF53098">
    <property type="entry name" value="Ribonuclease H-like"/>
    <property type="match status" value="1"/>
</dbReference>
<keyword evidence="6" id="KW-0963">Cytoplasm</keyword>
<evidence type="ECO:0000256" key="9">
    <source>
        <dbReference type="ARBA" id="ARBA00022759"/>
    </source>
</evidence>
<sequence>MSEIEKAIQKYEDLRELLSNSEFIVSEYKEINYGLQFTIHKLAWSGIIRIYQNKQGKVKTDLSQLDDSEHSRLIKSFFEKQSASSSKEVISTIPANLALPVIGSDESGKGDYFGPLVSACIYVDEKVANQLTTLGVRDSKTLNDTRILEIAREIRRICQDKFVIVEISPERYNQIYAKLEKEKKSLNDLLAWTHAKAIEQLLSKVECQTAIIDQFGDEKLLLEKLQEKGKKLNVIQAHRAESYIAVAAASILARERFVNKLDKLGIQYNKKLPKGSSQEVVTVARQLIEINGREILEKVAKLHFKTTKEVLG</sequence>
<comment type="caution">
    <text evidence="15">The sequence shown here is derived from an EMBL/GenBank/DDBJ whole genome shotgun (WGS) entry which is preliminary data.</text>
</comment>
<keyword evidence="7 12" id="KW-0540">Nuclease</keyword>
<dbReference type="Pfam" id="PF01351">
    <property type="entry name" value="RNase_HII"/>
    <property type="match status" value="1"/>
</dbReference>
<evidence type="ECO:0000256" key="10">
    <source>
        <dbReference type="ARBA" id="ARBA00022801"/>
    </source>
</evidence>
<proteinExistence type="inferred from homology"/>
<evidence type="ECO:0000259" key="14">
    <source>
        <dbReference type="PROSITE" id="PS51975"/>
    </source>
</evidence>
<evidence type="ECO:0000256" key="12">
    <source>
        <dbReference type="PROSITE-ProRule" id="PRU01319"/>
    </source>
</evidence>
<dbReference type="PANTHER" id="PTHR10954:SF23">
    <property type="entry name" value="RIBONUCLEASE"/>
    <property type="match status" value="1"/>
</dbReference>
<feature type="binding site" evidence="12">
    <location>
        <position position="105"/>
    </location>
    <ligand>
        <name>a divalent metal cation</name>
        <dbReference type="ChEBI" id="CHEBI:60240"/>
    </ligand>
</feature>
<evidence type="ECO:0000313" key="15">
    <source>
        <dbReference type="EMBL" id="GBG20831.1"/>
    </source>
</evidence>
<dbReference type="InterPro" id="IPR024567">
    <property type="entry name" value="RNase_HII/HIII_dom"/>
</dbReference>
<dbReference type="EMBL" id="BDUD01000001">
    <property type="protein sequence ID" value="GBG20831.1"/>
    <property type="molecule type" value="Genomic_DNA"/>
</dbReference>
<dbReference type="InterPro" id="IPR001352">
    <property type="entry name" value="RNase_HII/HIII"/>
</dbReference>
<dbReference type="PANTHER" id="PTHR10954">
    <property type="entry name" value="RIBONUCLEASE H2 SUBUNIT A"/>
    <property type="match status" value="1"/>
</dbReference>
<evidence type="ECO:0000256" key="5">
    <source>
        <dbReference type="ARBA" id="ARBA00008378"/>
    </source>
</evidence>
<keyword evidence="8 12" id="KW-0479">Metal-binding</keyword>
<dbReference type="GO" id="GO:0032299">
    <property type="term" value="C:ribonuclease H2 complex"/>
    <property type="evidence" value="ECO:0007669"/>
    <property type="project" value="TreeGrafter"/>
</dbReference>
<reference evidence="15 16" key="1">
    <citation type="submission" date="2017-06" db="EMBL/GenBank/DDBJ databases">
        <title>Genome sequencing of cyanobaciteial culture collection at National Institute for Environmental Studies (NIES).</title>
        <authorList>
            <person name="Hirose Y."/>
            <person name="Shimura Y."/>
            <person name="Fujisawa T."/>
            <person name="Nakamura Y."/>
            <person name="Kawachi M."/>
        </authorList>
    </citation>
    <scope>NUCLEOTIDE SEQUENCE [LARGE SCALE GENOMIC DNA]</scope>
    <source>
        <strain evidence="15 16">NIES-4072</strain>
    </source>
</reference>
<keyword evidence="10 12" id="KW-0378">Hydrolase</keyword>
<organism evidence="15 16">
    <name type="scientific">Nostoc commune NIES-4072</name>
    <dbReference type="NCBI Taxonomy" id="2005467"/>
    <lineage>
        <taxon>Bacteria</taxon>
        <taxon>Bacillati</taxon>
        <taxon>Cyanobacteriota</taxon>
        <taxon>Cyanophyceae</taxon>
        <taxon>Nostocales</taxon>
        <taxon>Nostocaceae</taxon>
        <taxon>Nostoc</taxon>
    </lineage>
</organism>
<evidence type="ECO:0000256" key="6">
    <source>
        <dbReference type="ARBA" id="ARBA00022490"/>
    </source>
</evidence>
<dbReference type="GO" id="GO:0003723">
    <property type="term" value="F:RNA binding"/>
    <property type="evidence" value="ECO:0007669"/>
    <property type="project" value="UniProtKB-UniRule"/>
</dbReference>
<comment type="cofactor">
    <cofactor evidence="2">
        <name>Mg(2+)</name>
        <dbReference type="ChEBI" id="CHEBI:18420"/>
    </cofactor>
</comment>
<dbReference type="PROSITE" id="PS51975">
    <property type="entry name" value="RNASE_H_2"/>
    <property type="match status" value="1"/>
</dbReference>
<feature type="domain" description="RNase H type-2" evidence="14">
    <location>
        <begin position="99"/>
        <end position="312"/>
    </location>
</feature>
<evidence type="ECO:0000256" key="4">
    <source>
        <dbReference type="ARBA" id="ARBA00004496"/>
    </source>
</evidence>
<dbReference type="EC" id="3.1.26.4" evidence="13"/>
<dbReference type="GO" id="GO:0006298">
    <property type="term" value="P:mismatch repair"/>
    <property type="evidence" value="ECO:0007669"/>
    <property type="project" value="TreeGrafter"/>
</dbReference>
<dbReference type="InterPro" id="IPR004641">
    <property type="entry name" value="RNase_HIII"/>
</dbReference>
<accession>A0A2R5FYA7</accession>
<feature type="binding site" evidence="12">
    <location>
        <position position="106"/>
    </location>
    <ligand>
        <name>a divalent metal cation</name>
        <dbReference type="ChEBI" id="CHEBI:60240"/>
    </ligand>
</feature>
<keyword evidence="9 12" id="KW-0255">Endonuclease</keyword>
<comment type="cofactor">
    <cofactor evidence="12">
        <name>Mn(2+)</name>
        <dbReference type="ChEBI" id="CHEBI:29035"/>
    </cofactor>
    <cofactor evidence="12">
        <name>Mg(2+)</name>
        <dbReference type="ChEBI" id="CHEBI:18420"/>
    </cofactor>
    <text evidence="12">Manganese or magnesium. Binds 1 divalent metal ion per monomer in the absence of substrate. May bind a second metal ion after substrate binding.</text>
</comment>
<dbReference type="AlphaFoldDB" id="A0A2R5FYA7"/>
<name>A0A2R5FYA7_NOSCO</name>
<dbReference type="CDD" id="cd06590">
    <property type="entry name" value="RNase_HII_bacteria_HIII_like"/>
    <property type="match status" value="1"/>
</dbReference>
<comment type="function">
    <text evidence="3 13">Endonuclease that specifically degrades the RNA of RNA-DNA hybrids.</text>
</comment>
<comment type="catalytic activity">
    <reaction evidence="1 12 13">
        <text>Endonucleolytic cleavage to 5'-phosphomonoester.</text>
        <dbReference type="EC" id="3.1.26.4"/>
    </reaction>
</comment>